<dbReference type="FunFam" id="3.10.129.10:FF:000014">
    <property type="entry name" value="Acyl-[acyl-carrier-protein] hydrolase"/>
    <property type="match status" value="1"/>
</dbReference>
<comment type="subcellular location">
    <subcellularLocation>
        <location evidence="1 11">Plastid</location>
        <location evidence="1 11">Chloroplast</location>
    </subcellularLocation>
</comment>
<dbReference type="GO" id="GO:0006633">
    <property type="term" value="P:fatty acid biosynthetic process"/>
    <property type="evidence" value="ECO:0007669"/>
    <property type="project" value="UniProtKB-KW"/>
</dbReference>
<reference evidence="14" key="3">
    <citation type="submission" date="2020-12" db="UniProtKB">
        <authorList>
            <consortium name="EnsemblPlants"/>
        </authorList>
    </citation>
    <scope>IDENTIFICATION</scope>
</reference>
<dbReference type="CDD" id="cd00586">
    <property type="entry name" value="4HBT"/>
    <property type="match status" value="1"/>
</dbReference>
<evidence type="ECO:0000256" key="1">
    <source>
        <dbReference type="ARBA" id="ARBA00004229"/>
    </source>
</evidence>
<evidence type="ECO:0000256" key="2">
    <source>
        <dbReference type="ARBA" id="ARBA00006500"/>
    </source>
</evidence>
<dbReference type="SUPFAM" id="SSF54637">
    <property type="entry name" value="Thioesterase/thiol ester dehydrase-isomerase"/>
    <property type="match status" value="2"/>
</dbReference>
<dbReference type="InterPro" id="IPR045023">
    <property type="entry name" value="FATA/B"/>
</dbReference>
<evidence type="ECO:0000313" key="14">
    <source>
        <dbReference type="EnsemblPlants" id="Pp3c16_25110V3.3"/>
    </source>
</evidence>
<dbReference type="InterPro" id="IPR002864">
    <property type="entry name" value="Acyl-ACP_thioesterase_NHD"/>
</dbReference>
<dbReference type="EC" id="3.1.2.-" evidence="11"/>
<dbReference type="GO" id="GO:0009507">
    <property type="term" value="C:chloroplast"/>
    <property type="evidence" value="ECO:0007669"/>
    <property type="project" value="UniProtKB-SubCell"/>
</dbReference>
<dbReference type="EnsemblPlants" id="Pp3c16_25110V3.3">
    <property type="protein sequence ID" value="Pp3c16_25110V3.3"/>
    <property type="gene ID" value="Pp3c16_25110"/>
</dbReference>
<proteinExistence type="inferred from homology"/>
<feature type="domain" description="Acyl-ACP thioesterase-like C-terminal" evidence="13">
    <location>
        <begin position="288"/>
        <end position="420"/>
    </location>
</feature>
<evidence type="ECO:0000256" key="7">
    <source>
        <dbReference type="ARBA" id="ARBA00022832"/>
    </source>
</evidence>
<dbReference type="InterPro" id="IPR029069">
    <property type="entry name" value="HotDog_dom_sf"/>
</dbReference>
<dbReference type="Gene3D" id="3.10.129.10">
    <property type="entry name" value="Hotdog Thioesterase"/>
    <property type="match status" value="1"/>
</dbReference>
<keyword evidence="8" id="KW-0809">Transit peptide</keyword>
<dbReference type="Pfam" id="PF01643">
    <property type="entry name" value="Acyl-ACP_TE"/>
    <property type="match status" value="1"/>
</dbReference>
<accession>A0A7I4F6U4</accession>
<feature type="domain" description="Acyl-ACP thioesterase N-terminal hotdog" evidence="12">
    <location>
        <begin position="146"/>
        <end position="256"/>
    </location>
</feature>
<dbReference type="GO" id="GO:0016297">
    <property type="term" value="F:fatty acyl-[ACP] hydrolase activity"/>
    <property type="evidence" value="ECO:0007669"/>
    <property type="project" value="InterPro"/>
</dbReference>
<dbReference type="EMBL" id="ABEU02000016">
    <property type="status" value="NOT_ANNOTATED_CDS"/>
    <property type="molecule type" value="Genomic_DNA"/>
</dbReference>
<comment type="similarity">
    <text evidence="2 11">Belongs to the acyl-ACP thioesterase family.</text>
</comment>
<gene>
    <name evidence="14" type="primary">LOC112293081</name>
</gene>
<organism evidence="14 15">
    <name type="scientific">Physcomitrium patens</name>
    <name type="common">Spreading-leaved earth moss</name>
    <name type="synonym">Physcomitrella patens</name>
    <dbReference type="NCBI Taxonomy" id="3218"/>
    <lineage>
        <taxon>Eukaryota</taxon>
        <taxon>Viridiplantae</taxon>
        <taxon>Streptophyta</taxon>
        <taxon>Embryophyta</taxon>
        <taxon>Bryophyta</taxon>
        <taxon>Bryophytina</taxon>
        <taxon>Bryopsida</taxon>
        <taxon>Funariidae</taxon>
        <taxon>Funariales</taxon>
        <taxon>Funariaceae</taxon>
        <taxon>Physcomitrium</taxon>
    </lineage>
</organism>
<dbReference type="AlphaFoldDB" id="A0A7I4F6U4"/>
<name>A0A7I4F6U4_PHYPA</name>
<evidence type="ECO:0000256" key="6">
    <source>
        <dbReference type="ARBA" id="ARBA00022801"/>
    </source>
</evidence>
<dbReference type="Pfam" id="PF20791">
    <property type="entry name" value="Acyl-ACP_TE_C"/>
    <property type="match status" value="1"/>
</dbReference>
<evidence type="ECO:0000256" key="10">
    <source>
        <dbReference type="ARBA" id="ARBA00023160"/>
    </source>
</evidence>
<evidence type="ECO:0000256" key="3">
    <source>
        <dbReference type="ARBA" id="ARBA00022516"/>
    </source>
</evidence>
<reference evidence="14 15" key="2">
    <citation type="journal article" date="2018" name="Plant J.">
        <title>The Physcomitrella patens chromosome-scale assembly reveals moss genome structure and evolution.</title>
        <authorList>
            <person name="Lang D."/>
            <person name="Ullrich K.K."/>
            <person name="Murat F."/>
            <person name="Fuchs J."/>
            <person name="Jenkins J."/>
            <person name="Haas F.B."/>
            <person name="Piednoel M."/>
            <person name="Gundlach H."/>
            <person name="Van Bel M."/>
            <person name="Meyberg R."/>
            <person name="Vives C."/>
            <person name="Morata J."/>
            <person name="Symeonidi A."/>
            <person name="Hiss M."/>
            <person name="Muchero W."/>
            <person name="Kamisugi Y."/>
            <person name="Saleh O."/>
            <person name="Blanc G."/>
            <person name="Decker E.L."/>
            <person name="van Gessel N."/>
            <person name="Grimwood J."/>
            <person name="Hayes R.D."/>
            <person name="Graham S.W."/>
            <person name="Gunter L.E."/>
            <person name="McDaniel S.F."/>
            <person name="Hoernstein S.N.W."/>
            <person name="Larsson A."/>
            <person name="Li F.W."/>
            <person name="Perroud P.F."/>
            <person name="Phillips J."/>
            <person name="Ranjan P."/>
            <person name="Rokshar D.S."/>
            <person name="Rothfels C.J."/>
            <person name="Schneider L."/>
            <person name="Shu S."/>
            <person name="Stevenson D.W."/>
            <person name="Thummler F."/>
            <person name="Tillich M."/>
            <person name="Villarreal Aguilar J.C."/>
            <person name="Widiez T."/>
            <person name="Wong G.K."/>
            <person name="Wymore A."/>
            <person name="Zhang Y."/>
            <person name="Zimmer A.D."/>
            <person name="Quatrano R.S."/>
            <person name="Mayer K.F.X."/>
            <person name="Goodstein D."/>
            <person name="Casacuberta J.M."/>
            <person name="Vandepoele K."/>
            <person name="Reski R."/>
            <person name="Cuming A.C."/>
            <person name="Tuskan G.A."/>
            <person name="Maumus F."/>
            <person name="Salse J."/>
            <person name="Schmutz J."/>
            <person name="Rensing S.A."/>
        </authorList>
    </citation>
    <scope>NUCLEOTIDE SEQUENCE [LARGE SCALE GENOMIC DNA]</scope>
    <source>
        <strain evidence="14 15">cv. Gransden 2004</strain>
    </source>
</reference>
<dbReference type="InterPro" id="IPR049427">
    <property type="entry name" value="Acyl-ACP_TE_C"/>
</dbReference>
<keyword evidence="15" id="KW-1185">Reference proteome</keyword>
<evidence type="ECO:0000256" key="9">
    <source>
        <dbReference type="ARBA" id="ARBA00023098"/>
    </source>
</evidence>
<evidence type="ECO:0000256" key="4">
    <source>
        <dbReference type="ARBA" id="ARBA00022528"/>
    </source>
</evidence>
<comment type="function">
    <text evidence="11">Plays an essential role in chain termination during de novo fatty acid synthesis.</text>
</comment>
<reference evidence="14 15" key="1">
    <citation type="journal article" date="2008" name="Science">
        <title>The Physcomitrella genome reveals evolutionary insights into the conquest of land by plants.</title>
        <authorList>
            <person name="Rensing S."/>
            <person name="Lang D."/>
            <person name="Zimmer A."/>
            <person name="Terry A."/>
            <person name="Salamov A."/>
            <person name="Shapiro H."/>
            <person name="Nishiyama T."/>
            <person name="Perroud P.-F."/>
            <person name="Lindquist E."/>
            <person name="Kamisugi Y."/>
            <person name="Tanahashi T."/>
            <person name="Sakakibara K."/>
            <person name="Fujita T."/>
            <person name="Oishi K."/>
            <person name="Shin-I T."/>
            <person name="Kuroki Y."/>
            <person name="Toyoda A."/>
            <person name="Suzuki Y."/>
            <person name="Hashimoto A."/>
            <person name="Yamaguchi K."/>
            <person name="Sugano A."/>
            <person name="Kohara Y."/>
            <person name="Fujiyama A."/>
            <person name="Anterola A."/>
            <person name="Aoki S."/>
            <person name="Ashton N."/>
            <person name="Barbazuk W.B."/>
            <person name="Barker E."/>
            <person name="Bennetzen J."/>
            <person name="Bezanilla M."/>
            <person name="Blankenship R."/>
            <person name="Cho S.H."/>
            <person name="Dutcher S."/>
            <person name="Estelle M."/>
            <person name="Fawcett J.A."/>
            <person name="Gundlach H."/>
            <person name="Hanada K."/>
            <person name="Heyl A."/>
            <person name="Hicks K.A."/>
            <person name="Hugh J."/>
            <person name="Lohr M."/>
            <person name="Mayer K."/>
            <person name="Melkozernov A."/>
            <person name="Murata T."/>
            <person name="Nelson D."/>
            <person name="Pils B."/>
            <person name="Prigge M."/>
            <person name="Reiss B."/>
            <person name="Renner T."/>
            <person name="Rombauts S."/>
            <person name="Rushton P."/>
            <person name="Sanderfoot A."/>
            <person name="Schween G."/>
            <person name="Shiu S.-H."/>
            <person name="Stueber K."/>
            <person name="Theodoulou F.L."/>
            <person name="Tu H."/>
            <person name="Van de Peer Y."/>
            <person name="Verrier P.J."/>
            <person name="Waters E."/>
            <person name="Wood A."/>
            <person name="Yang L."/>
            <person name="Cove D."/>
            <person name="Cuming A."/>
            <person name="Hasebe M."/>
            <person name="Lucas S."/>
            <person name="Mishler D.B."/>
            <person name="Reski R."/>
            <person name="Grigoriev I."/>
            <person name="Quatrano R.S."/>
            <person name="Boore J.L."/>
        </authorList>
    </citation>
    <scope>NUCLEOTIDE SEQUENCE [LARGE SCALE GENOMIC DNA]</scope>
    <source>
        <strain evidence="14 15">cv. Gransden 2004</strain>
    </source>
</reference>
<evidence type="ECO:0000259" key="13">
    <source>
        <dbReference type="Pfam" id="PF20791"/>
    </source>
</evidence>
<keyword evidence="6 11" id="KW-0378">Hydrolase</keyword>
<evidence type="ECO:0000256" key="11">
    <source>
        <dbReference type="RuleBase" id="RU363096"/>
    </source>
</evidence>
<evidence type="ECO:0000256" key="5">
    <source>
        <dbReference type="ARBA" id="ARBA00022640"/>
    </source>
</evidence>
<protein>
    <recommendedName>
        <fullName evidence="11">Acyl-[acyl-carrier-protein] hydrolase</fullName>
        <ecNumber evidence="11">3.1.2.-</ecNumber>
    </recommendedName>
</protein>
<keyword evidence="5 11" id="KW-0934">Plastid</keyword>
<evidence type="ECO:0000259" key="12">
    <source>
        <dbReference type="Pfam" id="PF01643"/>
    </source>
</evidence>
<keyword evidence="3 11" id="KW-0444">Lipid biosynthesis</keyword>
<keyword evidence="9 11" id="KW-0443">Lipid metabolism</keyword>
<dbReference type="PANTHER" id="PTHR31727">
    <property type="entry name" value="OLEOYL-ACYL CARRIER PROTEIN THIOESTERASE 1, CHLOROPLASTIC"/>
    <property type="match status" value="1"/>
</dbReference>
<evidence type="ECO:0000313" key="15">
    <source>
        <dbReference type="Proteomes" id="UP000006727"/>
    </source>
</evidence>
<keyword evidence="4 11" id="KW-0150">Chloroplast</keyword>
<sequence>MSIVAHGMATIGGDLVAAGAAAAHGGWVPRMTGSRSCDGWRGRVFLSGGGVWRSDCGDVGRGVAARGSGRGRWTSVVIAGRQLGRGEGKTSSMVASASVMEGRVVVKDARIDNELQRDSFQLETYLAPLKSGRLIDNLLYREKFAIRCYEEVACNHAQSVGFSTDGFATTPIMRQKHLIWVTTRMHIQMQEYPIWGDVVEIDTWYQGEGRIETRRDWIIRNDKTGDIIGRATSTWVMMNMDTRRLSRIPDDVRQEYMPFVPVPPRWAFDPKEEKNSSIKKIGRPGVAQFECSNLMPRRNDLDMNQHVNNVTYVCWMLEAIPPEVPNNYELTQITLDYKRECKSDDIVESLVIPENTVTGETISWLLESKCATGTSNGSYNSVGSNGNYSPEPKHSTLLFVHVLRLTNEGKEINRGRTEWRRKSNPRGSH</sequence>
<dbReference type="Proteomes" id="UP000006727">
    <property type="component" value="Chromosome 16"/>
</dbReference>
<dbReference type="Gramene" id="Pp3c16_25110V3.3">
    <property type="protein sequence ID" value="Pp3c16_25110V3.3"/>
    <property type="gene ID" value="Pp3c16_25110"/>
</dbReference>
<dbReference type="PANTHER" id="PTHR31727:SF6">
    <property type="entry name" value="OLEOYL-ACYL CARRIER PROTEIN THIOESTERASE 1, CHLOROPLASTIC"/>
    <property type="match status" value="1"/>
</dbReference>
<evidence type="ECO:0000256" key="8">
    <source>
        <dbReference type="ARBA" id="ARBA00022946"/>
    </source>
</evidence>
<keyword evidence="7 11" id="KW-0276">Fatty acid metabolism</keyword>
<keyword evidence="10 11" id="KW-0275">Fatty acid biosynthesis</keyword>